<dbReference type="Proteomes" id="UP000297295">
    <property type="component" value="Unassembled WGS sequence"/>
</dbReference>
<comment type="caution">
    <text evidence="11">The sequence shown here is derived from an EMBL/GenBank/DDBJ whole genome shotgun (WGS) entry which is preliminary data.</text>
</comment>
<evidence type="ECO:0000259" key="10">
    <source>
        <dbReference type="Pfam" id="PF08546"/>
    </source>
</evidence>
<dbReference type="UniPathway" id="UPA00241"/>
<organism evidence="11 12">
    <name type="scientific">Methanolobus halotolerans</name>
    <dbReference type="NCBI Taxonomy" id="2052935"/>
    <lineage>
        <taxon>Archaea</taxon>
        <taxon>Methanobacteriati</taxon>
        <taxon>Methanobacteriota</taxon>
        <taxon>Stenosarchaea group</taxon>
        <taxon>Methanomicrobia</taxon>
        <taxon>Methanosarcinales</taxon>
        <taxon>Methanosarcinaceae</taxon>
        <taxon>Methanolobus</taxon>
    </lineage>
</organism>
<dbReference type="Gene3D" id="1.10.1040.10">
    <property type="entry name" value="N-(1-d-carboxylethyl)-l-norvaline Dehydrogenase, domain 2"/>
    <property type="match status" value="1"/>
</dbReference>
<dbReference type="PANTHER" id="PTHR21708:SF26">
    <property type="entry name" value="2-DEHYDROPANTOATE 2-REDUCTASE"/>
    <property type="match status" value="1"/>
</dbReference>
<dbReference type="InterPro" id="IPR013328">
    <property type="entry name" value="6PGD_dom2"/>
</dbReference>
<evidence type="ECO:0000313" key="12">
    <source>
        <dbReference type="Proteomes" id="UP000297295"/>
    </source>
</evidence>
<dbReference type="GO" id="GO:0008677">
    <property type="term" value="F:2-dehydropantoate 2-reductase activity"/>
    <property type="evidence" value="ECO:0007669"/>
    <property type="project" value="UniProtKB-EC"/>
</dbReference>
<dbReference type="Pfam" id="PF08546">
    <property type="entry name" value="ApbA_C"/>
    <property type="match status" value="1"/>
</dbReference>
<dbReference type="InterPro" id="IPR008927">
    <property type="entry name" value="6-PGluconate_DH-like_C_sf"/>
</dbReference>
<evidence type="ECO:0000256" key="6">
    <source>
        <dbReference type="ARBA" id="ARBA00047506"/>
    </source>
</evidence>
<dbReference type="EC" id="1.1.1.169" evidence="8"/>
<comment type="function">
    <text evidence="8">Catalyzes the NADPH-dependent reduction of ketopantoate into pantoic acid.</text>
</comment>
<evidence type="ECO:0000256" key="4">
    <source>
        <dbReference type="ARBA" id="ARBA00022993"/>
    </source>
</evidence>
<reference evidence="11 12" key="1">
    <citation type="submission" date="2017-11" db="EMBL/GenBank/DDBJ databases">
        <title>Isolation and Characterization of Methanogenic Archaea from Saline Meromictic Lake at Siberia.</title>
        <authorList>
            <person name="Shen Y."/>
            <person name="Huang H.-H."/>
            <person name="Lai M.-C."/>
            <person name="Chen S.-C."/>
        </authorList>
    </citation>
    <scope>NUCLEOTIDE SEQUENCE [LARGE SCALE GENOMIC DNA]</scope>
    <source>
        <strain evidence="11 12">SY-01</strain>
    </source>
</reference>
<keyword evidence="12" id="KW-1185">Reference proteome</keyword>
<sequence length="307" mass="33782">MKICFFGVGGVGGYFGALVTKKFGEKHDIFFVARGPHEDTINSQGLTLKKSGGEELINVSPKLCTNNVGDLPICDIIVLLVKAYDLESAIAEIAKISNEETVILPLLNGVDIYEKIRSQLDTGVVFPSCIYVGTHIESPGVIYQKGGSCKISLGKDPMYPEFYPRALLSLLNDSSINFNWENPVQISIWSKYMFIAAFGLVTAAYGKTLGEVLDSPELSELTKSIMNEVEEIAKKLDINLDNDIVETSLSKAKGFPYEAKTSFQRDVELKGEINEGDLFGGTLIRYGKELNVTTPNTEIVYTRLLNK</sequence>
<comment type="similarity">
    <text evidence="2 8">Belongs to the ketopantoate reductase family.</text>
</comment>
<gene>
    <name evidence="11" type="ORF">CUN85_05460</name>
</gene>
<protein>
    <recommendedName>
        <fullName evidence="8">2-dehydropantoate 2-reductase</fullName>
        <ecNumber evidence="8">1.1.1.169</ecNumber>
    </recommendedName>
    <alternativeName>
        <fullName evidence="8">Ketopantoate reductase</fullName>
    </alternativeName>
</protein>
<dbReference type="OrthoDB" id="381928at2157"/>
<feature type="domain" description="Ketopantoate reductase C-terminal" evidence="10">
    <location>
        <begin position="187"/>
        <end position="304"/>
    </location>
</feature>
<evidence type="ECO:0000256" key="1">
    <source>
        <dbReference type="ARBA" id="ARBA00004724"/>
    </source>
</evidence>
<dbReference type="RefSeq" id="WP_135389318.1">
    <property type="nucleotide sequence ID" value="NZ_PGGK01000004.1"/>
</dbReference>
<name>A0A4E0PWP0_9EURY</name>
<dbReference type="GO" id="GO:0015940">
    <property type="term" value="P:pantothenate biosynthetic process"/>
    <property type="evidence" value="ECO:0007669"/>
    <property type="project" value="InterPro"/>
</dbReference>
<dbReference type="Gene3D" id="3.40.50.720">
    <property type="entry name" value="NAD(P)-binding Rossmann-like Domain"/>
    <property type="match status" value="1"/>
</dbReference>
<evidence type="ECO:0000259" key="9">
    <source>
        <dbReference type="Pfam" id="PF02558"/>
    </source>
</evidence>
<evidence type="ECO:0000256" key="8">
    <source>
        <dbReference type="RuleBase" id="RU362068"/>
    </source>
</evidence>
<dbReference type="GO" id="GO:0005737">
    <property type="term" value="C:cytoplasm"/>
    <property type="evidence" value="ECO:0007669"/>
    <property type="project" value="TreeGrafter"/>
</dbReference>
<evidence type="ECO:0000256" key="7">
    <source>
        <dbReference type="ARBA" id="ARBA00048196"/>
    </source>
</evidence>
<dbReference type="SUPFAM" id="SSF48179">
    <property type="entry name" value="6-phosphogluconate dehydrogenase C-terminal domain-like"/>
    <property type="match status" value="1"/>
</dbReference>
<evidence type="ECO:0000256" key="5">
    <source>
        <dbReference type="ARBA" id="ARBA00023002"/>
    </source>
</evidence>
<feature type="domain" description="Ketopantoate reductase N-terminal" evidence="9">
    <location>
        <begin position="3"/>
        <end position="154"/>
    </location>
</feature>
<dbReference type="NCBIfam" id="TIGR00745">
    <property type="entry name" value="apbA_panE"/>
    <property type="match status" value="1"/>
</dbReference>
<dbReference type="InterPro" id="IPR013332">
    <property type="entry name" value="KPR_N"/>
</dbReference>
<dbReference type="InterPro" id="IPR051402">
    <property type="entry name" value="KPR-Related"/>
</dbReference>
<dbReference type="Pfam" id="PF02558">
    <property type="entry name" value="ApbA"/>
    <property type="match status" value="1"/>
</dbReference>
<dbReference type="EMBL" id="PGGK01000004">
    <property type="protein sequence ID" value="TGC09801.1"/>
    <property type="molecule type" value="Genomic_DNA"/>
</dbReference>
<evidence type="ECO:0000256" key="2">
    <source>
        <dbReference type="ARBA" id="ARBA00007870"/>
    </source>
</evidence>
<proteinExistence type="inferred from homology"/>
<comment type="catalytic activity">
    <reaction evidence="6">
        <text>(R)-pantoate + NADP(+) = 2-dehydropantoate + NADPH + H(+)</text>
        <dbReference type="Rhea" id="RHEA:16233"/>
        <dbReference type="ChEBI" id="CHEBI:11561"/>
        <dbReference type="ChEBI" id="CHEBI:15378"/>
        <dbReference type="ChEBI" id="CHEBI:15980"/>
        <dbReference type="ChEBI" id="CHEBI:57783"/>
        <dbReference type="ChEBI" id="CHEBI:58349"/>
        <dbReference type="EC" id="1.1.1.169"/>
    </reaction>
    <physiologicalReaction direction="right-to-left" evidence="6">
        <dbReference type="Rhea" id="RHEA:16235"/>
    </physiologicalReaction>
</comment>
<keyword evidence="5 8" id="KW-0560">Oxidoreductase</keyword>
<evidence type="ECO:0000313" key="11">
    <source>
        <dbReference type="EMBL" id="TGC09801.1"/>
    </source>
</evidence>
<accession>A0A4E0PWP0</accession>
<comment type="catalytic activity">
    <reaction evidence="7">
        <text>(R)-pantoate + NAD(+) = 2-dehydropantoate + NADH + H(+)</text>
        <dbReference type="Rhea" id="RHEA:61292"/>
        <dbReference type="ChEBI" id="CHEBI:11561"/>
        <dbReference type="ChEBI" id="CHEBI:15378"/>
        <dbReference type="ChEBI" id="CHEBI:15980"/>
        <dbReference type="ChEBI" id="CHEBI:57540"/>
        <dbReference type="ChEBI" id="CHEBI:57945"/>
    </reaction>
    <physiologicalReaction direction="right-to-left" evidence="7">
        <dbReference type="Rhea" id="RHEA:61294"/>
    </physiologicalReaction>
</comment>
<dbReference type="InterPro" id="IPR013752">
    <property type="entry name" value="KPA_reductase"/>
</dbReference>
<keyword evidence="4 8" id="KW-0173">Coenzyme A biosynthesis</keyword>
<keyword evidence="3 8" id="KW-0521">NADP</keyword>
<dbReference type="InterPro" id="IPR003710">
    <property type="entry name" value="ApbA"/>
</dbReference>
<dbReference type="SUPFAM" id="SSF51735">
    <property type="entry name" value="NAD(P)-binding Rossmann-fold domains"/>
    <property type="match status" value="1"/>
</dbReference>
<dbReference type="AlphaFoldDB" id="A0A4E0PWP0"/>
<evidence type="ECO:0000256" key="3">
    <source>
        <dbReference type="ARBA" id="ARBA00022857"/>
    </source>
</evidence>
<dbReference type="GO" id="GO:0015937">
    <property type="term" value="P:coenzyme A biosynthetic process"/>
    <property type="evidence" value="ECO:0007669"/>
    <property type="project" value="UniProtKB-UniPathway"/>
</dbReference>
<comment type="pathway">
    <text evidence="1 8">Cofactor biosynthesis; coenzyme A biosynthesis.</text>
</comment>
<dbReference type="PANTHER" id="PTHR21708">
    <property type="entry name" value="PROBABLE 2-DEHYDROPANTOATE 2-REDUCTASE"/>
    <property type="match status" value="1"/>
</dbReference>
<dbReference type="InterPro" id="IPR036291">
    <property type="entry name" value="NAD(P)-bd_dom_sf"/>
</dbReference>